<proteinExistence type="predicted"/>
<dbReference type="GO" id="GO:0008289">
    <property type="term" value="F:lipid binding"/>
    <property type="evidence" value="ECO:0007669"/>
    <property type="project" value="UniProtKB-KW"/>
</dbReference>
<dbReference type="InterPro" id="IPR050270">
    <property type="entry name" value="DegV_domain_contain"/>
</dbReference>
<dbReference type="PROSITE" id="PS51482">
    <property type="entry name" value="DEGV"/>
    <property type="match status" value="1"/>
</dbReference>
<dbReference type="SUPFAM" id="SSF82549">
    <property type="entry name" value="DAK1/DegV-like"/>
    <property type="match status" value="1"/>
</dbReference>
<comment type="caution">
    <text evidence="2">The sequence shown here is derived from an EMBL/GenBank/DDBJ whole genome shotgun (WGS) entry which is preliminary data.</text>
</comment>
<evidence type="ECO:0000313" key="2">
    <source>
        <dbReference type="EMBL" id="HIX47006.1"/>
    </source>
</evidence>
<protein>
    <submittedName>
        <fullName evidence="2">DegV family protein</fullName>
    </submittedName>
</protein>
<keyword evidence="1" id="KW-0446">Lipid-binding</keyword>
<reference evidence="2" key="1">
    <citation type="journal article" date="2021" name="PeerJ">
        <title>Extensive microbial diversity within the chicken gut microbiome revealed by metagenomics and culture.</title>
        <authorList>
            <person name="Gilroy R."/>
            <person name="Ravi A."/>
            <person name="Getino M."/>
            <person name="Pursley I."/>
            <person name="Horton D.L."/>
            <person name="Alikhan N.F."/>
            <person name="Baker D."/>
            <person name="Gharbi K."/>
            <person name="Hall N."/>
            <person name="Watson M."/>
            <person name="Adriaenssens E.M."/>
            <person name="Foster-Nyarko E."/>
            <person name="Jarju S."/>
            <person name="Secka A."/>
            <person name="Antonio M."/>
            <person name="Oren A."/>
            <person name="Chaudhuri R.R."/>
            <person name="La Ragione R."/>
            <person name="Hildebrand F."/>
            <person name="Pallen M.J."/>
        </authorList>
    </citation>
    <scope>NUCLEOTIDE SEQUENCE</scope>
    <source>
        <strain evidence="2">26628</strain>
    </source>
</reference>
<evidence type="ECO:0000256" key="1">
    <source>
        <dbReference type="ARBA" id="ARBA00023121"/>
    </source>
</evidence>
<dbReference type="PANTHER" id="PTHR33434">
    <property type="entry name" value="DEGV DOMAIN-CONTAINING PROTEIN DR_1986-RELATED"/>
    <property type="match status" value="1"/>
</dbReference>
<accession>A0A9D2AS39</accession>
<dbReference type="Pfam" id="PF02645">
    <property type="entry name" value="DegV"/>
    <property type="match status" value="1"/>
</dbReference>
<dbReference type="NCBIfam" id="TIGR00762">
    <property type="entry name" value="DegV"/>
    <property type="match status" value="1"/>
</dbReference>
<evidence type="ECO:0000313" key="3">
    <source>
        <dbReference type="Proteomes" id="UP000824249"/>
    </source>
</evidence>
<dbReference type="Gene3D" id="3.40.50.10170">
    <property type="match status" value="1"/>
</dbReference>
<dbReference type="InterPro" id="IPR043168">
    <property type="entry name" value="DegV_C"/>
</dbReference>
<dbReference type="PANTHER" id="PTHR33434:SF2">
    <property type="entry name" value="FATTY ACID-BINDING PROTEIN TM_1468"/>
    <property type="match status" value="1"/>
</dbReference>
<dbReference type="AlphaFoldDB" id="A0A9D2AS39"/>
<dbReference type="InterPro" id="IPR003797">
    <property type="entry name" value="DegV"/>
</dbReference>
<dbReference type="Proteomes" id="UP000824249">
    <property type="component" value="Unassembled WGS sequence"/>
</dbReference>
<dbReference type="EMBL" id="DXFD01000076">
    <property type="protein sequence ID" value="HIX47006.1"/>
    <property type="molecule type" value="Genomic_DNA"/>
</dbReference>
<name>A0A9D2AS39_9FIRM</name>
<organism evidence="2 3">
    <name type="scientific">Candidatus Borkfalkia faecigallinarum</name>
    <dbReference type="NCBI Taxonomy" id="2838509"/>
    <lineage>
        <taxon>Bacteria</taxon>
        <taxon>Bacillati</taxon>
        <taxon>Bacillota</taxon>
        <taxon>Clostridia</taxon>
        <taxon>Christensenellales</taxon>
        <taxon>Christensenellaceae</taxon>
        <taxon>Candidatus Borkfalkia</taxon>
    </lineage>
</organism>
<reference evidence="2" key="2">
    <citation type="submission" date="2021-04" db="EMBL/GenBank/DDBJ databases">
        <authorList>
            <person name="Gilroy R."/>
        </authorList>
    </citation>
    <scope>NUCLEOTIDE SEQUENCE</scope>
    <source>
        <strain evidence="2">26628</strain>
    </source>
</reference>
<dbReference type="Gene3D" id="3.30.1180.10">
    <property type="match status" value="1"/>
</dbReference>
<sequence length="298" mass="32710">MEKSFVISSDSTCDLYRDYVCAHDIRIVPLHYTMEENGVLHEGVDDFAEYGQYIDFYRRLRAGGFSRTSMLTYDAHCAHFEQLIEGGAREIVHVSLSGGLSPTANVAAQAARDVSAKHPGCRIYPVDSLAATIAQGALVREAVRLRAEGKDAAQTAEAIREIPLHLQYAIIANDLYYLKRGGRVSAIAAAAGTVLKIKPVLSFTREGKLTVLEKCKGMKKAFSRALERMEKLPPVEAGRIIRIVHTDAEEQAEELADLVEARWGTRPEISVMGPVIGSHVGPGSVSMIWRTAQERDDG</sequence>
<gene>
    <name evidence="2" type="ORF">H9737_04875</name>
</gene>